<dbReference type="Pfam" id="PF06151">
    <property type="entry name" value="Trehalose_recp"/>
    <property type="match status" value="1"/>
</dbReference>
<comment type="caution">
    <text evidence="7">The sequence shown here is derived from an EMBL/GenBank/DDBJ whole genome shotgun (WGS) entry which is preliminary data.</text>
</comment>
<gene>
    <name evidence="7" type="ORF">AFUS01_LOCUS7748</name>
</gene>
<evidence type="ECO:0000313" key="8">
    <source>
        <dbReference type="Proteomes" id="UP000708208"/>
    </source>
</evidence>
<evidence type="ECO:0000256" key="4">
    <source>
        <dbReference type="ARBA" id="ARBA00023242"/>
    </source>
</evidence>
<evidence type="ECO:0000256" key="2">
    <source>
        <dbReference type="ARBA" id="ARBA00022552"/>
    </source>
</evidence>
<dbReference type="Pfam" id="PF01138">
    <property type="entry name" value="RNase_PH"/>
    <property type="match status" value="1"/>
</dbReference>
<dbReference type="InterPro" id="IPR001247">
    <property type="entry name" value="ExoRNase_PH_dom1"/>
</dbReference>
<comment type="subcellular location">
    <subcellularLocation>
        <location evidence="1">Nucleus</location>
    </subcellularLocation>
</comment>
<keyword evidence="3" id="KW-0271">Exosome</keyword>
<dbReference type="GO" id="GO:0003723">
    <property type="term" value="F:RNA binding"/>
    <property type="evidence" value="ECO:0007669"/>
    <property type="project" value="TreeGrafter"/>
</dbReference>
<keyword evidence="5" id="KW-1133">Transmembrane helix</keyword>
<evidence type="ECO:0000259" key="6">
    <source>
        <dbReference type="Pfam" id="PF01138"/>
    </source>
</evidence>
<evidence type="ECO:0000256" key="1">
    <source>
        <dbReference type="ARBA" id="ARBA00004123"/>
    </source>
</evidence>
<keyword evidence="5" id="KW-0812">Transmembrane</keyword>
<name>A0A8J2NQY4_9HEXA</name>
<dbReference type="GO" id="GO:0006364">
    <property type="term" value="P:rRNA processing"/>
    <property type="evidence" value="ECO:0007669"/>
    <property type="project" value="UniProtKB-KW"/>
</dbReference>
<feature type="domain" description="Exoribonuclease phosphorolytic" evidence="6">
    <location>
        <begin position="50"/>
        <end position="173"/>
    </location>
</feature>
<dbReference type="AlphaFoldDB" id="A0A8J2NQY4"/>
<proteinExistence type="predicted"/>
<protein>
    <recommendedName>
        <fullName evidence="6">Exoribonuclease phosphorolytic domain-containing protein</fullName>
    </recommendedName>
</protein>
<dbReference type="PANTHER" id="PTHR11953:SF1">
    <property type="entry name" value="EXOSOME COMPLEX COMPONENT RRP46"/>
    <property type="match status" value="1"/>
</dbReference>
<dbReference type="OrthoDB" id="27298at2759"/>
<evidence type="ECO:0000256" key="5">
    <source>
        <dbReference type="SAM" id="Phobius"/>
    </source>
</evidence>
<reference evidence="7" key="1">
    <citation type="submission" date="2021-06" db="EMBL/GenBank/DDBJ databases">
        <authorList>
            <person name="Hodson N. C."/>
            <person name="Mongue J. A."/>
            <person name="Jaron S. K."/>
        </authorList>
    </citation>
    <scope>NUCLEOTIDE SEQUENCE</scope>
</reference>
<keyword evidence="4" id="KW-0539">Nucleus</keyword>
<dbReference type="GO" id="GO:0000176">
    <property type="term" value="C:nuclear exosome (RNase complex)"/>
    <property type="evidence" value="ECO:0007669"/>
    <property type="project" value="TreeGrafter"/>
</dbReference>
<dbReference type="InterPro" id="IPR009318">
    <property type="entry name" value="Gustatory_rcpt"/>
</dbReference>
<dbReference type="EMBL" id="CAJVCH010052815">
    <property type="protein sequence ID" value="CAG7718353.1"/>
    <property type="molecule type" value="Genomic_DNA"/>
</dbReference>
<dbReference type="GO" id="GO:0005730">
    <property type="term" value="C:nucleolus"/>
    <property type="evidence" value="ECO:0007669"/>
    <property type="project" value="TreeGrafter"/>
</dbReference>
<organism evidence="7 8">
    <name type="scientific">Allacma fusca</name>
    <dbReference type="NCBI Taxonomy" id="39272"/>
    <lineage>
        <taxon>Eukaryota</taxon>
        <taxon>Metazoa</taxon>
        <taxon>Ecdysozoa</taxon>
        <taxon>Arthropoda</taxon>
        <taxon>Hexapoda</taxon>
        <taxon>Collembola</taxon>
        <taxon>Symphypleona</taxon>
        <taxon>Sminthuridae</taxon>
        <taxon>Allacma</taxon>
    </lineage>
</organism>
<dbReference type="PANTHER" id="PTHR11953">
    <property type="entry name" value="EXOSOME COMPLEX COMPONENT"/>
    <property type="match status" value="1"/>
</dbReference>
<dbReference type="Proteomes" id="UP000708208">
    <property type="component" value="Unassembled WGS sequence"/>
</dbReference>
<dbReference type="GO" id="GO:0071028">
    <property type="term" value="P:nuclear mRNA surveillance"/>
    <property type="evidence" value="ECO:0007669"/>
    <property type="project" value="TreeGrafter"/>
</dbReference>
<keyword evidence="8" id="KW-1185">Reference proteome</keyword>
<dbReference type="GO" id="GO:0016075">
    <property type="term" value="P:rRNA catabolic process"/>
    <property type="evidence" value="ECO:0007669"/>
    <property type="project" value="TreeGrafter"/>
</dbReference>
<keyword evidence="5" id="KW-0472">Membrane</keyword>
<dbReference type="GO" id="GO:0008527">
    <property type="term" value="F:taste receptor activity"/>
    <property type="evidence" value="ECO:0007669"/>
    <property type="project" value="InterPro"/>
</dbReference>
<evidence type="ECO:0000313" key="7">
    <source>
        <dbReference type="EMBL" id="CAG7718353.1"/>
    </source>
</evidence>
<dbReference type="InterPro" id="IPR050080">
    <property type="entry name" value="RNase_PH"/>
</dbReference>
<keyword evidence="2" id="KW-0698">rRNA processing</keyword>
<sequence length="497" mass="53957">MASTEEMVPGEEEEAEEPEYVGVDRSTFKFLSQVNLDTKAELTADLTLARPMKATIEFLDNPHGSVRLSQGDTCVMAAFYGPSDVRISKELPHRAAVDVFYRPKVTGSSKAAQAMGLDPQVEERAMENIIASILETTIFLLDDPGAGFNIVLQEYENDGSLLATCLNAAFVAALDGSCSVRSLIAAVSVLITGEDTLIVDPSASQLKEGYKALVTYVLTNDNKILYTYMQGRAQNGGLSPLKAWESYSNNCNLDESTFFHSSVTSAYCVFSTLATNFVWVFGDFLLIILSLIMGEMFRRLNKGIAAMQPERFSSLEIDLVREHHGLTSKMVSDFDNAISSLNLINAVFNTAFLITGSYALVLGFKGRSSKTKAAMAATIEIACKVAVAAFKFALGLIAASVLHQRAHMALAHVRSWPMAREFQDFSLHNGRASVIHAFLGQLSNPSIGFTIGKFITITATTLTAIALGVGVFFVFSRITISSCSRSNSGRLELESNL</sequence>
<dbReference type="GO" id="GO:0016020">
    <property type="term" value="C:membrane"/>
    <property type="evidence" value="ECO:0007669"/>
    <property type="project" value="InterPro"/>
</dbReference>
<feature type="transmembrane region" description="Helical" evidence="5">
    <location>
        <begin position="385"/>
        <end position="403"/>
    </location>
</feature>
<accession>A0A8J2NQY4</accession>
<feature type="transmembrane region" description="Helical" evidence="5">
    <location>
        <begin position="454"/>
        <end position="475"/>
    </location>
</feature>
<dbReference type="GO" id="GO:0071051">
    <property type="term" value="P:poly(A)-dependent snoRNA 3'-end processing"/>
    <property type="evidence" value="ECO:0007669"/>
    <property type="project" value="TreeGrafter"/>
</dbReference>
<feature type="transmembrane region" description="Helical" evidence="5">
    <location>
        <begin position="266"/>
        <end position="292"/>
    </location>
</feature>
<feature type="transmembrane region" description="Helical" evidence="5">
    <location>
        <begin position="343"/>
        <end position="364"/>
    </location>
</feature>
<evidence type="ECO:0000256" key="3">
    <source>
        <dbReference type="ARBA" id="ARBA00022835"/>
    </source>
</evidence>
<dbReference type="GO" id="GO:0000177">
    <property type="term" value="C:cytoplasmic exosome (RNase complex)"/>
    <property type="evidence" value="ECO:0007669"/>
    <property type="project" value="TreeGrafter"/>
</dbReference>
<dbReference type="GO" id="GO:0034475">
    <property type="term" value="P:U4 snRNA 3'-end processing"/>
    <property type="evidence" value="ECO:0007669"/>
    <property type="project" value="TreeGrafter"/>
</dbReference>